<name>A0A9P8PWG0_WICPI</name>
<dbReference type="GO" id="GO:0010945">
    <property type="term" value="F:coenzyme A diphosphatase activity"/>
    <property type="evidence" value="ECO:0007669"/>
    <property type="project" value="InterPro"/>
</dbReference>
<accession>A0A9P8PWG0</accession>
<keyword evidence="4 8" id="KW-0256">Endoplasmic reticulum</keyword>
<comment type="subcellular location">
    <subcellularLocation>
        <location evidence="1 8">Endoplasmic reticulum membrane</location>
        <topology evidence="1 8">Multi-pass membrane protein</topology>
    </subcellularLocation>
</comment>
<proteinExistence type="inferred from homology"/>
<organism evidence="10 11">
    <name type="scientific">Wickerhamomyces pijperi</name>
    <name type="common">Yeast</name>
    <name type="synonym">Pichia pijperi</name>
    <dbReference type="NCBI Taxonomy" id="599730"/>
    <lineage>
        <taxon>Eukaryota</taxon>
        <taxon>Fungi</taxon>
        <taxon>Dikarya</taxon>
        <taxon>Ascomycota</taxon>
        <taxon>Saccharomycotina</taxon>
        <taxon>Saccharomycetes</taxon>
        <taxon>Phaffomycetales</taxon>
        <taxon>Wickerhamomycetaceae</taxon>
        <taxon>Wickerhamomyces</taxon>
    </lineage>
</organism>
<evidence type="ECO:0000256" key="9">
    <source>
        <dbReference type="SAM" id="Phobius"/>
    </source>
</evidence>
<keyword evidence="2 8" id="KW-0812">Transmembrane</keyword>
<comment type="function">
    <text evidence="8">Fatty acyl-coenzyme A (CoA) diphosphatase that hydrolyzes fatty acyl-CoA to yield acyl-4'-phosphopantetheine and adenosine 3',5'-bisphosphate. Preferentially hydrolyzes unsaturated long-chain acyl-CoA substrates in the endoplasmic reticulum (ER) lumen. This catalytic activity is required for maintaining ER structure and for lipid droplets (LDs) biogenesis, which are lipid storage organelles involved in maintaining lipid and energy homeostasis. May directly bind to diacylglycerol (DAGs) and triacylglycerol, which is also important for LD biogenesis. May support directional budding of nacent LDs from the ER into the cytosol by reducing DAG levels at sites of LD formation. May play a role in the regulation of cell morphology and cytoskeletal organization. Involved in phospholipid biosynthesis.</text>
</comment>
<feature type="transmembrane region" description="Helical" evidence="9">
    <location>
        <begin position="105"/>
        <end position="124"/>
    </location>
</feature>
<keyword evidence="6" id="KW-0443">Lipid metabolism</keyword>
<evidence type="ECO:0000256" key="2">
    <source>
        <dbReference type="ARBA" id="ARBA00022692"/>
    </source>
</evidence>
<comment type="catalytic activity">
    <reaction evidence="8">
        <text>an acyl-CoA + H2O = an acyl-4'-phosphopantetheine + adenosine 3',5'-bisphosphate + 2 H(+)</text>
        <dbReference type="Rhea" id="RHEA:50044"/>
        <dbReference type="ChEBI" id="CHEBI:15377"/>
        <dbReference type="ChEBI" id="CHEBI:15378"/>
        <dbReference type="ChEBI" id="CHEBI:58342"/>
        <dbReference type="ChEBI" id="CHEBI:58343"/>
        <dbReference type="ChEBI" id="CHEBI:132023"/>
    </reaction>
</comment>
<dbReference type="HAMAP" id="MF_03231">
    <property type="entry name" value="SCS3"/>
    <property type="match status" value="1"/>
</dbReference>
<keyword evidence="7 8" id="KW-0472">Membrane</keyword>
<gene>
    <name evidence="8" type="primary">SCS3</name>
    <name evidence="8" type="synonym">FIT2B</name>
    <name evidence="10" type="ORF">WICPIJ_008820</name>
</gene>
<evidence type="ECO:0000256" key="4">
    <source>
        <dbReference type="ARBA" id="ARBA00022824"/>
    </source>
</evidence>
<dbReference type="InterPro" id="IPR019388">
    <property type="entry name" value="FIT"/>
</dbReference>
<evidence type="ECO:0000256" key="6">
    <source>
        <dbReference type="ARBA" id="ARBA00023098"/>
    </source>
</evidence>
<comment type="catalytic activity">
    <reaction evidence="8">
        <text>hexadecanoyl-CoA + H2O = S-hexadecanoyl-4'-phosphopantetheine + adenosine 3',5'-bisphosphate + 2 H(+)</text>
        <dbReference type="Rhea" id="RHEA:50032"/>
        <dbReference type="ChEBI" id="CHEBI:15377"/>
        <dbReference type="ChEBI" id="CHEBI:15378"/>
        <dbReference type="ChEBI" id="CHEBI:57379"/>
        <dbReference type="ChEBI" id="CHEBI:58343"/>
        <dbReference type="ChEBI" id="CHEBI:132018"/>
    </reaction>
</comment>
<keyword evidence="5 8" id="KW-1133">Transmembrane helix</keyword>
<evidence type="ECO:0000256" key="8">
    <source>
        <dbReference type="HAMAP-Rule" id="MF_03231"/>
    </source>
</evidence>
<evidence type="ECO:0000256" key="7">
    <source>
        <dbReference type="ARBA" id="ARBA00023136"/>
    </source>
</evidence>
<dbReference type="PANTHER" id="PTHR23129">
    <property type="entry name" value="ACYL-COENZYME A DIPHOSPHATASE FITM2"/>
    <property type="match status" value="1"/>
</dbReference>
<reference evidence="10" key="2">
    <citation type="submission" date="2021-01" db="EMBL/GenBank/DDBJ databases">
        <authorList>
            <person name="Schikora-Tamarit M.A."/>
        </authorList>
    </citation>
    <scope>NUCLEOTIDE SEQUENCE</scope>
    <source>
        <strain evidence="10">CBS2887</strain>
    </source>
</reference>
<protein>
    <recommendedName>
        <fullName evidence="8">Acyl-coenzyme A diphosphatase SCS3</fullName>
        <ecNumber evidence="8">3.6.1.-</ecNumber>
    </recommendedName>
    <alternativeName>
        <fullName evidence="8">FIT family protein SCS3</fullName>
    </alternativeName>
</protein>
<dbReference type="PANTHER" id="PTHR23129:SF0">
    <property type="entry name" value="ACYL-COENZYME A DIPHOSPHATASE FITM2"/>
    <property type="match status" value="1"/>
</dbReference>
<keyword evidence="8" id="KW-0444">Lipid biosynthesis</keyword>
<keyword evidence="8" id="KW-1208">Phospholipid metabolism</keyword>
<dbReference type="GO" id="GO:0008654">
    <property type="term" value="P:phospholipid biosynthetic process"/>
    <property type="evidence" value="ECO:0007669"/>
    <property type="project" value="UniProtKB-KW"/>
</dbReference>
<feature type="transmembrane region" description="Helical" evidence="9">
    <location>
        <begin position="226"/>
        <end position="248"/>
    </location>
</feature>
<feature type="transmembrane region" description="Helical" evidence="9">
    <location>
        <begin position="75"/>
        <end position="93"/>
    </location>
</feature>
<dbReference type="Pfam" id="PF10261">
    <property type="entry name" value="FIT"/>
    <property type="match status" value="1"/>
</dbReference>
<feature type="active site" evidence="8">
    <location>
        <position position="177"/>
    </location>
</feature>
<sequence length="274" mass="31619">MPPHQAYKQHSNFILSRMELITKMTKLKATELLVILAYPFTILLGQLLIICLSFEGEGTRLENYFMDKRNLINQIFVKKGWFWTILLMTYFNVQYLQAKRDIRQSFLRMAVSTIWWYCFTQAFFGLPIMDRVFLLTGGSCLQDSSKSSLGILTSSIGSHVCRKVKGEWIGGHDPSGHVFLLVHSSILLWFDVLELEVGEELLAFWNSFSQRKSVWNRTKAVLSNSLILLLSLILLWWWMLLITSIHFHSFAEKITGLVAGVSAVILYLIPRFLS</sequence>
<dbReference type="GO" id="GO:0005789">
    <property type="term" value="C:endoplasmic reticulum membrane"/>
    <property type="evidence" value="ECO:0007669"/>
    <property type="project" value="UniProtKB-SubCell"/>
</dbReference>
<evidence type="ECO:0000256" key="3">
    <source>
        <dbReference type="ARBA" id="ARBA00022801"/>
    </source>
</evidence>
<evidence type="ECO:0000256" key="1">
    <source>
        <dbReference type="ARBA" id="ARBA00004477"/>
    </source>
</evidence>
<comment type="catalytic activity">
    <reaction evidence="8">
        <text>(5Z,8Z,11Z,14Z)-eicosatetraenoyl-CoA + H2O = S-(5Z,8Z,11Z,14Z-eicosatetraenoyl)-4'-phosphopantetheine + adenosine 3',5'-bisphosphate + 2 H(+)</text>
        <dbReference type="Rhea" id="RHEA:65568"/>
        <dbReference type="ChEBI" id="CHEBI:15377"/>
        <dbReference type="ChEBI" id="CHEBI:15378"/>
        <dbReference type="ChEBI" id="CHEBI:57368"/>
        <dbReference type="ChEBI" id="CHEBI:58343"/>
        <dbReference type="ChEBI" id="CHEBI:156554"/>
    </reaction>
</comment>
<feature type="transmembrane region" description="Helical" evidence="9">
    <location>
        <begin position="254"/>
        <end position="273"/>
    </location>
</feature>
<comment type="catalytic activity">
    <reaction evidence="8">
        <text>(9Z)-octadecenoyl-CoA + H2O = S-(9Z-octadecenoyl)-4'-phosphopantetheine + adenosine 3',5'-bisphosphate + 2 H(+)</text>
        <dbReference type="Rhea" id="RHEA:65564"/>
        <dbReference type="ChEBI" id="CHEBI:15377"/>
        <dbReference type="ChEBI" id="CHEBI:15378"/>
        <dbReference type="ChEBI" id="CHEBI:57387"/>
        <dbReference type="ChEBI" id="CHEBI:58343"/>
        <dbReference type="ChEBI" id="CHEBI:156553"/>
    </reaction>
</comment>
<dbReference type="EMBL" id="JAEUBG010005062">
    <property type="protein sequence ID" value="KAH3678865.1"/>
    <property type="molecule type" value="Genomic_DNA"/>
</dbReference>
<comment type="similarity">
    <text evidence="8">Belongs to the FIT family. Fungal FIT2B/SCS3 subfamily.</text>
</comment>
<reference evidence="10" key="1">
    <citation type="journal article" date="2021" name="Open Biol.">
        <title>Shared evolutionary footprints suggest mitochondrial oxidative damage underlies multiple complex I losses in fungi.</title>
        <authorList>
            <person name="Schikora-Tamarit M.A."/>
            <person name="Marcet-Houben M."/>
            <person name="Nosek J."/>
            <person name="Gabaldon T."/>
        </authorList>
    </citation>
    <scope>NUCLEOTIDE SEQUENCE</scope>
    <source>
        <strain evidence="10">CBS2887</strain>
    </source>
</reference>
<evidence type="ECO:0000256" key="5">
    <source>
        <dbReference type="ARBA" id="ARBA00022989"/>
    </source>
</evidence>
<dbReference type="EC" id="3.6.1.-" evidence="8"/>
<dbReference type="InterPro" id="IPR046400">
    <property type="entry name" value="SCS3"/>
</dbReference>
<dbReference type="GO" id="GO:0140042">
    <property type="term" value="P:lipid droplet formation"/>
    <property type="evidence" value="ECO:0007669"/>
    <property type="project" value="UniProtKB-UniRule"/>
</dbReference>
<evidence type="ECO:0000313" key="11">
    <source>
        <dbReference type="Proteomes" id="UP000774326"/>
    </source>
</evidence>
<keyword evidence="3 8" id="KW-0378">Hydrolase</keyword>
<keyword evidence="11" id="KW-1185">Reference proteome</keyword>
<dbReference type="OrthoDB" id="5579088at2759"/>
<feature type="active site" evidence="8">
    <location>
        <position position="248"/>
    </location>
</feature>
<dbReference type="AlphaFoldDB" id="A0A9P8PWG0"/>
<keyword evidence="8" id="KW-0594">Phospholipid biosynthesis</keyword>
<feature type="transmembrane region" description="Helical" evidence="9">
    <location>
        <begin position="32"/>
        <end position="55"/>
    </location>
</feature>
<dbReference type="Proteomes" id="UP000774326">
    <property type="component" value="Unassembled WGS sequence"/>
</dbReference>
<comment type="caution">
    <text evidence="10">The sequence shown here is derived from an EMBL/GenBank/DDBJ whole genome shotgun (WGS) entry which is preliminary data.</text>
</comment>
<evidence type="ECO:0000313" key="10">
    <source>
        <dbReference type="EMBL" id="KAH3678865.1"/>
    </source>
</evidence>